<evidence type="ECO:0000313" key="3">
    <source>
        <dbReference type="Proteomes" id="UP000642748"/>
    </source>
</evidence>
<name>A0A8J3VVY4_9ACTN</name>
<feature type="compositionally biased region" description="Low complexity" evidence="1">
    <location>
        <begin position="60"/>
        <end position="69"/>
    </location>
</feature>
<accession>A0A8J3VVY4</accession>
<evidence type="ECO:0000256" key="1">
    <source>
        <dbReference type="SAM" id="MobiDB-lite"/>
    </source>
</evidence>
<feature type="region of interest" description="Disordered" evidence="1">
    <location>
        <begin position="47"/>
        <end position="69"/>
    </location>
</feature>
<proteinExistence type="predicted"/>
<feature type="compositionally biased region" description="Basic and acidic residues" evidence="1">
    <location>
        <begin position="47"/>
        <end position="57"/>
    </location>
</feature>
<sequence>MPPAVSDVTPVRFARRAAPSGRDEAKRGAGFTAGITAGVRAGHVCIDDRPRRPERPGRPPAAAATVGAHAAIEPASRHALASRVQLAGSD</sequence>
<dbReference type="Proteomes" id="UP000642748">
    <property type="component" value="Unassembled WGS sequence"/>
</dbReference>
<protein>
    <submittedName>
        <fullName evidence="2">Uncharacterized protein</fullName>
    </submittedName>
</protein>
<dbReference type="EMBL" id="BONZ01000094">
    <property type="protein sequence ID" value="GIH20394.1"/>
    <property type="molecule type" value="Genomic_DNA"/>
</dbReference>
<feature type="region of interest" description="Disordered" evidence="1">
    <location>
        <begin position="1"/>
        <end position="32"/>
    </location>
</feature>
<reference evidence="2" key="1">
    <citation type="submission" date="2021-01" db="EMBL/GenBank/DDBJ databases">
        <title>Whole genome shotgun sequence of Rugosimonospora africana NBRC 104875.</title>
        <authorList>
            <person name="Komaki H."/>
            <person name="Tamura T."/>
        </authorList>
    </citation>
    <scope>NUCLEOTIDE SEQUENCE</scope>
    <source>
        <strain evidence="2">NBRC 104875</strain>
    </source>
</reference>
<keyword evidence="3" id="KW-1185">Reference proteome</keyword>
<evidence type="ECO:0000313" key="2">
    <source>
        <dbReference type="EMBL" id="GIH20394.1"/>
    </source>
</evidence>
<comment type="caution">
    <text evidence="2">The sequence shown here is derived from an EMBL/GenBank/DDBJ whole genome shotgun (WGS) entry which is preliminary data.</text>
</comment>
<organism evidence="2 3">
    <name type="scientific">Rugosimonospora africana</name>
    <dbReference type="NCBI Taxonomy" id="556532"/>
    <lineage>
        <taxon>Bacteria</taxon>
        <taxon>Bacillati</taxon>
        <taxon>Actinomycetota</taxon>
        <taxon>Actinomycetes</taxon>
        <taxon>Micromonosporales</taxon>
        <taxon>Micromonosporaceae</taxon>
        <taxon>Rugosimonospora</taxon>
    </lineage>
</organism>
<gene>
    <name evidence="2" type="ORF">Raf01_85660</name>
</gene>
<dbReference type="AlphaFoldDB" id="A0A8J3VVY4"/>